<dbReference type="AlphaFoldDB" id="A0A0D2CVA5"/>
<evidence type="ECO:0000313" key="1">
    <source>
        <dbReference type="EMBL" id="KIW69061.1"/>
    </source>
</evidence>
<proteinExistence type="predicted"/>
<name>A0A0D2CVA5_9EURO</name>
<dbReference type="Proteomes" id="UP000054266">
    <property type="component" value="Unassembled WGS sequence"/>
</dbReference>
<keyword evidence="2" id="KW-1185">Reference proteome</keyword>
<reference evidence="1 2" key="1">
    <citation type="submission" date="2015-01" db="EMBL/GenBank/DDBJ databases">
        <title>The Genome Sequence of Capronia semiimmersa CBS27337.</title>
        <authorList>
            <consortium name="The Broad Institute Genomics Platform"/>
            <person name="Cuomo C."/>
            <person name="de Hoog S."/>
            <person name="Gorbushina A."/>
            <person name="Stielow B."/>
            <person name="Teixiera M."/>
            <person name="Abouelleil A."/>
            <person name="Chapman S.B."/>
            <person name="Priest M."/>
            <person name="Young S.K."/>
            <person name="Wortman J."/>
            <person name="Nusbaum C."/>
            <person name="Birren B."/>
        </authorList>
    </citation>
    <scope>NUCLEOTIDE SEQUENCE [LARGE SCALE GENOMIC DNA]</scope>
    <source>
        <strain evidence="1 2">CBS 27337</strain>
    </source>
</reference>
<protein>
    <submittedName>
        <fullName evidence="1">Uncharacterized protein</fullName>
    </submittedName>
</protein>
<sequence>MDEEPSLKRITALSAEIDLELYNRILRWERHALLGRDSVPSHSRDMEKHGYHTDGNVCSATSHVLVLVAERLSCPRPETMDEAHFREQLVMDNARSISADGHHFTVLQRLCPTDRVGRRTRKKRQICC</sequence>
<gene>
    <name evidence="1" type="ORF">PV04_04960</name>
</gene>
<dbReference type="EMBL" id="KN846958">
    <property type="protein sequence ID" value="KIW69061.1"/>
    <property type="molecule type" value="Genomic_DNA"/>
</dbReference>
<dbReference type="HOGENOM" id="CLU_1959295_0_0_1"/>
<accession>A0A0D2CVA5</accession>
<organism evidence="1 2">
    <name type="scientific">Phialophora macrospora</name>
    <dbReference type="NCBI Taxonomy" id="1851006"/>
    <lineage>
        <taxon>Eukaryota</taxon>
        <taxon>Fungi</taxon>
        <taxon>Dikarya</taxon>
        <taxon>Ascomycota</taxon>
        <taxon>Pezizomycotina</taxon>
        <taxon>Eurotiomycetes</taxon>
        <taxon>Chaetothyriomycetidae</taxon>
        <taxon>Chaetothyriales</taxon>
        <taxon>Herpotrichiellaceae</taxon>
        <taxon>Phialophora</taxon>
    </lineage>
</organism>
<evidence type="ECO:0000313" key="2">
    <source>
        <dbReference type="Proteomes" id="UP000054266"/>
    </source>
</evidence>